<evidence type="ECO:0000313" key="3">
    <source>
        <dbReference type="EMBL" id="KAG6500519.1"/>
    </source>
</evidence>
<keyword evidence="4" id="KW-1185">Reference proteome</keyword>
<organism evidence="3 4">
    <name type="scientific">Zingiber officinale</name>
    <name type="common">Ginger</name>
    <name type="synonym">Amomum zingiber</name>
    <dbReference type="NCBI Taxonomy" id="94328"/>
    <lineage>
        <taxon>Eukaryota</taxon>
        <taxon>Viridiplantae</taxon>
        <taxon>Streptophyta</taxon>
        <taxon>Embryophyta</taxon>
        <taxon>Tracheophyta</taxon>
        <taxon>Spermatophyta</taxon>
        <taxon>Magnoliopsida</taxon>
        <taxon>Liliopsida</taxon>
        <taxon>Zingiberales</taxon>
        <taxon>Zingiberaceae</taxon>
        <taxon>Zingiber</taxon>
    </lineage>
</organism>
<evidence type="ECO:0000313" key="4">
    <source>
        <dbReference type="Proteomes" id="UP000734854"/>
    </source>
</evidence>
<keyword evidence="1" id="KW-0175">Coiled coil</keyword>
<dbReference type="Proteomes" id="UP000734854">
    <property type="component" value="Unassembled WGS sequence"/>
</dbReference>
<reference evidence="3 4" key="1">
    <citation type="submission" date="2020-08" db="EMBL/GenBank/DDBJ databases">
        <title>Plant Genome Project.</title>
        <authorList>
            <person name="Zhang R.-G."/>
        </authorList>
    </citation>
    <scope>NUCLEOTIDE SEQUENCE [LARGE SCALE GENOMIC DNA]</scope>
    <source>
        <tissue evidence="3">Rhizome</tissue>
    </source>
</reference>
<protein>
    <submittedName>
        <fullName evidence="3">Uncharacterized protein</fullName>
    </submittedName>
</protein>
<dbReference type="PANTHER" id="PTHR47587">
    <property type="entry name" value="OS05G0103500 PROTEIN"/>
    <property type="match status" value="1"/>
</dbReference>
<feature type="compositionally biased region" description="Pro residues" evidence="2">
    <location>
        <begin position="113"/>
        <end position="129"/>
    </location>
</feature>
<feature type="compositionally biased region" description="Basic residues" evidence="2">
    <location>
        <begin position="74"/>
        <end position="83"/>
    </location>
</feature>
<sequence length="223" mass="25073">MEKKQRADGEEESMEEKRARGVEEEDRDAEEKKKLRQIWGNAGSGGNKGKMGESFTIQLSSKLIDQIANGETKVKKRVKKPKPKIPVEPPLTEKNVKPAPTTTQTSSPMGGWPLPPVFISPPPPPPPISPTISELEAIRSVVQESEKTVEKLEKQEDKMIQELNQRAKDLRDKEFKLPYQNPTICTAERAACLSCYQEHAKDPLKCAQAVRNFADCVRQTRIQ</sequence>
<feature type="coiled-coil region" evidence="1">
    <location>
        <begin position="135"/>
        <end position="173"/>
    </location>
</feature>
<dbReference type="EMBL" id="JACMSC010000011">
    <property type="protein sequence ID" value="KAG6500519.1"/>
    <property type="molecule type" value="Genomic_DNA"/>
</dbReference>
<feature type="region of interest" description="Disordered" evidence="2">
    <location>
        <begin position="70"/>
        <end position="130"/>
    </location>
</feature>
<name>A0A8J5G8Q2_ZINOF</name>
<proteinExistence type="predicted"/>
<gene>
    <name evidence="3" type="ORF">ZIOFF_040365</name>
</gene>
<accession>A0A8J5G8Q2</accession>
<comment type="caution">
    <text evidence="3">The sequence shown here is derived from an EMBL/GenBank/DDBJ whole genome shotgun (WGS) entry which is preliminary data.</text>
</comment>
<feature type="region of interest" description="Disordered" evidence="2">
    <location>
        <begin position="1"/>
        <end position="52"/>
    </location>
</feature>
<dbReference type="AlphaFoldDB" id="A0A8J5G8Q2"/>
<evidence type="ECO:0000256" key="2">
    <source>
        <dbReference type="SAM" id="MobiDB-lite"/>
    </source>
</evidence>
<evidence type="ECO:0000256" key="1">
    <source>
        <dbReference type="SAM" id="Coils"/>
    </source>
</evidence>
<dbReference type="PANTHER" id="PTHR47587:SF2">
    <property type="entry name" value="OS05G0103500 PROTEIN"/>
    <property type="match status" value="1"/>
</dbReference>